<comment type="caution">
    <text evidence="17">The sequence shown here is derived from an EMBL/GenBank/DDBJ whole genome shotgun (WGS) entry which is preliminary data.</text>
</comment>
<dbReference type="InterPro" id="IPR001303">
    <property type="entry name" value="Aldolase_II/adducin_N"/>
</dbReference>
<keyword evidence="6 13" id="KW-0547">Nucleotide-binding</keyword>
<dbReference type="Gene3D" id="3.30.420.40">
    <property type="match status" value="1"/>
</dbReference>
<dbReference type="EC" id="2.7.1.16" evidence="13 14"/>
<dbReference type="Gene3D" id="3.40.225.10">
    <property type="entry name" value="Class II aldolase/adducin N-terminal domain"/>
    <property type="match status" value="1"/>
</dbReference>
<dbReference type="HAMAP" id="MF_00520">
    <property type="entry name" value="Ribulokinase"/>
    <property type="match status" value="1"/>
</dbReference>
<evidence type="ECO:0000313" key="17">
    <source>
        <dbReference type="EMBL" id="NJB72131.1"/>
    </source>
</evidence>
<evidence type="ECO:0000256" key="11">
    <source>
        <dbReference type="ARBA" id="ARBA00023235"/>
    </source>
</evidence>
<dbReference type="Pfam" id="PF00370">
    <property type="entry name" value="FGGY_N"/>
    <property type="match status" value="1"/>
</dbReference>
<keyword evidence="8" id="KW-0862">Zinc</keyword>
<dbReference type="GO" id="GO:0046872">
    <property type="term" value="F:metal ion binding"/>
    <property type="evidence" value="ECO:0007669"/>
    <property type="project" value="UniProtKB-KW"/>
</dbReference>
<comment type="catalytic activity">
    <reaction evidence="13">
        <text>D-ribulose + ATP = D-ribulose 5-phosphate + ADP + H(+)</text>
        <dbReference type="Rhea" id="RHEA:17601"/>
        <dbReference type="ChEBI" id="CHEBI:15378"/>
        <dbReference type="ChEBI" id="CHEBI:17173"/>
        <dbReference type="ChEBI" id="CHEBI:30616"/>
        <dbReference type="ChEBI" id="CHEBI:58121"/>
        <dbReference type="ChEBI" id="CHEBI:456216"/>
        <dbReference type="EC" id="2.7.1.16"/>
    </reaction>
</comment>
<dbReference type="GO" id="GO:0005524">
    <property type="term" value="F:ATP binding"/>
    <property type="evidence" value="ECO:0007669"/>
    <property type="project" value="UniProtKB-UniRule"/>
</dbReference>
<protein>
    <recommendedName>
        <fullName evidence="13 14">Ribulokinase</fullName>
        <ecNumber evidence="13 14">2.7.1.16</ecNumber>
    </recommendedName>
</protein>
<gene>
    <name evidence="13" type="primary">araB</name>
    <name evidence="17" type="ORF">GGR42_002622</name>
</gene>
<evidence type="ECO:0000256" key="7">
    <source>
        <dbReference type="ARBA" id="ARBA00022777"/>
    </source>
</evidence>
<organism evidence="17 18">
    <name type="scientific">Saonia flava</name>
    <dbReference type="NCBI Taxonomy" id="523696"/>
    <lineage>
        <taxon>Bacteria</taxon>
        <taxon>Pseudomonadati</taxon>
        <taxon>Bacteroidota</taxon>
        <taxon>Flavobacteriia</taxon>
        <taxon>Flavobacteriales</taxon>
        <taxon>Flavobacteriaceae</taxon>
        <taxon>Saonia</taxon>
    </lineage>
</organism>
<dbReference type="InterPro" id="IPR018484">
    <property type="entry name" value="FGGY_N"/>
</dbReference>
<comment type="catalytic activity">
    <reaction evidence="13 15">
        <text>L-ribulose + ATP = L-ribulose 5-phosphate + ADP + H(+)</text>
        <dbReference type="Rhea" id="RHEA:22072"/>
        <dbReference type="ChEBI" id="CHEBI:15378"/>
        <dbReference type="ChEBI" id="CHEBI:16880"/>
        <dbReference type="ChEBI" id="CHEBI:30616"/>
        <dbReference type="ChEBI" id="CHEBI:58226"/>
        <dbReference type="ChEBI" id="CHEBI:456216"/>
        <dbReference type="EC" id="2.7.1.16"/>
    </reaction>
</comment>
<dbReference type="Proteomes" id="UP000590442">
    <property type="component" value="Unassembled WGS sequence"/>
</dbReference>
<dbReference type="InterPro" id="IPR043129">
    <property type="entry name" value="ATPase_NBD"/>
</dbReference>
<dbReference type="InterPro" id="IPR005929">
    <property type="entry name" value="Ribulokinase"/>
</dbReference>
<keyword evidence="4 13" id="KW-0808">Transferase</keyword>
<dbReference type="SMART" id="SM01007">
    <property type="entry name" value="Aldolase_II"/>
    <property type="match status" value="1"/>
</dbReference>
<evidence type="ECO:0000256" key="13">
    <source>
        <dbReference type="HAMAP-Rule" id="MF_00520"/>
    </source>
</evidence>
<evidence type="ECO:0000256" key="15">
    <source>
        <dbReference type="RuleBase" id="RU003455"/>
    </source>
</evidence>
<dbReference type="InterPro" id="IPR036409">
    <property type="entry name" value="Aldolase_II/adducin_N_sf"/>
</dbReference>
<evidence type="ECO:0000256" key="2">
    <source>
        <dbReference type="ARBA" id="ARBA00001947"/>
    </source>
</evidence>
<name>A0A846QV40_9FLAO</name>
<comment type="similarity">
    <text evidence="3">Belongs to the aldolase class II family. AraD/FucA subfamily.</text>
</comment>
<dbReference type="InterPro" id="IPR018485">
    <property type="entry name" value="FGGY_C"/>
</dbReference>
<evidence type="ECO:0000256" key="8">
    <source>
        <dbReference type="ARBA" id="ARBA00022833"/>
    </source>
</evidence>
<dbReference type="CDD" id="cd07781">
    <property type="entry name" value="ASKHA_NBD_FGGY_L-RBK"/>
    <property type="match status" value="1"/>
</dbReference>
<comment type="similarity">
    <text evidence="13 15">Belongs to the ribulokinase family.</text>
</comment>
<sequence length="792" mass="87684">MNDYVIGLDYGTDSVRAVLIDAGNGKELASNVHWYTRWKKGLYCDPSKNQFRQHLLDHIEGMENTIKSVVKDSGVAVDEIKGICIDTTGSSPIPVNAEGISLAETKGFEKNPNAMMVLWKDHTAIKEAEEINYLAKTWGGVDYTKFEGGIYSSEWFWAKILHISREEEAVKRAAYSWMEHCDYMTFILTGGQLKDFKRSRCAAGHKAMWHKSWGGLPSDEFLAQLDLNLVKLKQNLYTNTYTSDEAAGTLCKEWANKLGLTTDTVIAVGTFDAHAGAVGAEAEENTLVRIMGTSTCDIIVASDNALGDKTIKGICGQVEGSVIPNKIGLEAGQSAFGDVLAWFRDVLVEPSVDIIKNSTRIDEKHKSELIEELKDKLIAELTTQAEKLPFSESVPVALDWINGRRTPDADQALKSAIVNLNLGTKAPHIFKALVESICFGSKKIVDRFESEGVKIDEIVGIGGVAKKSPFVMQALANVLDRPIKIAVSEQAPALGAAMYAAVAAGVHKTVEEAIKAMGNGFETTYHPEKEKVEVYQQLYKDYELLGNFVEMGISEKSIGSTSKYQALKQECYEANMQLNELDLVVYTFGNVSAVDRENKVFAIKPSGVPYEVLQPEDIVIVDFDNNVVEGSMRPSSDTKTHAFLYKNWEHIGGIAHTHATHSVAWAQAQRDIPIFGTTHADHLTHDIPCAPPMKDELIQGNYEYNTGIQILDCFNEKGLSYEEVQMILIGNHGPFAWGQNAAKAVYNSKVLEEVAKMAYMTLQINPKAERLKESLIEKHYNRKHGKDAYYGQ</sequence>
<keyword evidence="11" id="KW-0413">Isomerase</keyword>
<dbReference type="SUPFAM" id="SSF53067">
    <property type="entry name" value="Actin-like ATPase domain"/>
    <property type="match status" value="2"/>
</dbReference>
<evidence type="ECO:0000256" key="10">
    <source>
        <dbReference type="ARBA" id="ARBA00022935"/>
    </source>
</evidence>
<keyword evidence="5" id="KW-0479">Metal-binding</keyword>
<evidence type="ECO:0000256" key="6">
    <source>
        <dbReference type="ARBA" id="ARBA00022741"/>
    </source>
</evidence>
<evidence type="ECO:0000256" key="14">
    <source>
        <dbReference type="NCBIfam" id="TIGR01234"/>
    </source>
</evidence>
<evidence type="ECO:0000256" key="1">
    <source>
        <dbReference type="ARBA" id="ARBA00001726"/>
    </source>
</evidence>
<evidence type="ECO:0000256" key="3">
    <source>
        <dbReference type="ARBA" id="ARBA00010037"/>
    </source>
</evidence>
<evidence type="ECO:0000313" key="18">
    <source>
        <dbReference type="Proteomes" id="UP000590442"/>
    </source>
</evidence>
<keyword evidence="18" id="KW-1185">Reference proteome</keyword>
<keyword evidence="12 13" id="KW-0119">Carbohydrate metabolism</keyword>
<dbReference type="GO" id="GO:0008742">
    <property type="term" value="F:L-ribulose-phosphate 4-epimerase activity"/>
    <property type="evidence" value="ECO:0007669"/>
    <property type="project" value="UniProtKB-EC"/>
</dbReference>
<dbReference type="NCBIfam" id="NF006047">
    <property type="entry name" value="PRK08193.1"/>
    <property type="match status" value="1"/>
</dbReference>
<dbReference type="UniPathway" id="UPA00145">
    <property type="reaction ID" value="UER00566"/>
</dbReference>
<comment type="pathway">
    <text evidence="13 15">Carbohydrate degradation; L-arabinose degradation via L-ribulose; D-xylulose 5-phosphate from L-arabinose (bacterial route): step 2/3.</text>
</comment>
<reference evidence="17 18" key="1">
    <citation type="submission" date="2020-03" db="EMBL/GenBank/DDBJ databases">
        <title>Genomic Encyclopedia of Type Strains, Phase IV (KMG-IV): sequencing the most valuable type-strain genomes for metagenomic binning, comparative biology and taxonomic classification.</title>
        <authorList>
            <person name="Goeker M."/>
        </authorList>
    </citation>
    <scope>NUCLEOTIDE SEQUENCE [LARGE SCALE GENOMIC DNA]</scope>
    <source>
        <strain evidence="17 18">DSM 29762</strain>
    </source>
</reference>
<comment type="catalytic activity">
    <reaction evidence="1">
        <text>L-ribulose 5-phosphate = D-xylulose 5-phosphate</text>
        <dbReference type="Rhea" id="RHEA:22368"/>
        <dbReference type="ChEBI" id="CHEBI:57737"/>
        <dbReference type="ChEBI" id="CHEBI:58226"/>
        <dbReference type="EC" id="5.1.3.4"/>
    </reaction>
</comment>
<dbReference type="FunFam" id="3.40.225.10:FF:000001">
    <property type="entry name" value="L-ribulose-5-phosphate 4-epimerase UlaF"/>
    <property type="match status" value="1"/>
</dbReference>
<comment type="cofactor">
    <cofactor evidence="2">
        <name>Zn(2+)</name>
        <dbReference type="ChEBI" id="CHEBI:29105"/>
    </cofactor>
</comment>
<keyword evidence="7 13" id="KW-0418">Kinase</keyword>
<dbReference type="Pfam" id="PF00596">
    <property type="entry name" value="Aldolase_II"/>
    <property type="match status" value="1"/>
</dbReference>
<evidence type="ECO:0000256" key="4">
    <source>
        <dbReference type="ARBA" id="ARBA00022679"/>
    </source>
</evidence>
<dbReference type="GO" id="GO:0019569">
    <property type="term" value="P:L-arabinose catabolic process to D-xylulose 5-phosphate"/>
    <property type="evidence" value="ECO:0007669"/>
    <property type="project" value="UniProtKB-UniRule"/>
</dbReference>
<evidence type="ECO:0000256" key="9">
    <source>
        <dbReference type="ARBA" id="ARBA00022840"/>
    </source>
</evidence>
<keyword evidence="10 13" id="KW-0054">Arabinose catabolism</keyword>
<dbReference type="NCBIfam" id="TIGR01234">
    <property type="entry name" value="L-ribulokinase"/>
    <property type="match status" value="1"/>
</dbReference>
<evidence type="ECO:0000256" key="12">
    <source>
        <dbReference type="ARBA" id="ARBA00023277"/>
    </source>
</evidence>
<dbReference type="EMBL" id="JAATJJ010000002">
    <property type="protein sequence ID" value="NJB72131.1"/>
    <property type="molecule type" value="Genomic_DNA"/>
</dbReference>
<dbReference type="GO" id="GO:0019150">
    <property type="term" value="F:D-ribulokinase activity"/>
    <property type="evidence" value="ECO:0007669"/>
    <property type="project" value="TreeGrafter"/>
</dbReference>
<keyword evidence="9 13" id="KW-0067">ATP-binding</keyword>
<dbReference type="PANTHER" id="PTHR43435:SF4">
    <property type="entry name" value="FGGY CARBOHYDRATE KINASE DOMAIN-CONTAINING PROTEIN"/>
    <property type="match status" value="1"/>
</dbReference>
<evidence type="ECO:0000256" key="5">
    <source>
        <dbReference type="ARBA" id="ARBA00022723"/>
    </source>
</evidence>
<accession>A0A846QV40</accession>
<dbReference type="Gene3D" id="1.20.58.2240">
    <property type="match status" value="1"/>
</dbReference>
<dbReference type="AlphaFoldDB" id="A0A846QV40"/>
<dbReference type="NCBIfam" id="NF003154">
    <property type="entry name" value="PRK04123.1"/>
    <property type="match status" value="1"/>
</dbReference>
<dbReference type="GO" id="GO:0005737">
    <property type="term" value="C:cytoplasm"/>
    <property type="evidence" value="ECO:0007669"/>
    <property type="project" value="TreeGrafter"/>
</dbReference>
<dbReference type="SUPFAM" id="SSF53639">
    <property type="entry name" value="AraD/HMP-PK domain-like"/>
    <property type="match status" value="1"/>
</dbReference>
<feature type="domain" description="Class II aldolase/adducin N-terminal" evidence="16">
    <location>
        <begin position="569"/>
        <end position="759"/>
    </location>
</feature>
<evidence type="ECO:0000259" key="16">
    <source>
        <dbReference type="SMART" id="SM01007"/>
    </source>
</evidence>
<dbReference type="GO" id="GO:0008741">
    <property type="term" value="F:ribulokinase activity"/>
    <property type="evidence" value="ECO:0007669"/>
    <property type="project" value="UniProtKB-UniRule"/>
</dbReference>
<dbReference type="PANTHER" id="PTHR43435">
    <property type="entry name" value="RIBULOKINASE"/>
    <property type="match status" value="1"/>
</dbReference>
<proteinExistence type="inferred from homology"/>
<dbReference type="Pfam" id="PF02782">
    <property type="entry name" value="FGGY_C"/>
    <property type="match status" value="1"/>
</dbReference>